<name>A0A316TSX6_9BACT</name>
<dbReference type="EMBL" id="QGGB01000006">
    <property type="protein sequence ID" value="PWN06731.1"/>
    <property type="molecule type" value="Genomic_DNA"/>
</dbReference>
<dbReference type="PANTHER" id="PTHR41795:SF1">
    <property type="entry name" value="EXOPOLYSACCHARIDE SYNTHESIS PROTEIN"/>
    <property type="match status" value="1"/>
</dbReference>
<gene>
    <name evidence="2" type="ORF">DDZ15_07845</name>
</gene>
<proteinExistence type="predicted"/>
<dbReference type="AlphaFoldDB" id="A0A316TSX6"/>
<feature type="transmembrane region" description="Helical" evidence="1">
    <location>
        <begin position="132"/>
        <end position="152"/>
    </location>
</feature>
<keyword evidence="1" id="KW-1133">Transmembrane helix</keyword>
<dbReference type="InterPro" id="IPR010331">
    <property type="entry name" value="ExoD"/>
</dbReference>
<feature type="transmembrane region" description="Helical" evidence="1">
    <location>
        <begin position="44"/>
        <end position="61"/>
    </location>
</feature>
<comment type="caution">
    <text evidence="2">The sequence shown here is derived from an EMBL/GenBank/DDBJ whole genome shotgun (WGS) entry which is preliminary data.</text>
</comment>
<dbReference type="PIRSF" id="PIRSF033239">
    <property type="entry name" value="ExoD"/>
    <property type="match status" value="1"/>
</dbReference>
<evidence type="ECO:0000256" key="1">
    <source>
        <dbReference type="SAM" id="Phobius"/>
    </source>
</evidence>
<evidence type="ECO:0000313" key="3">
    <source>
        <dbReference type="Proteomes" id="UP000245533"/>
    </source>
</evidence>
<dbReference type="PANTHER" id="PTHR41795">
    <property type="entry name" value="EXOPOLYSACCHARIDE SYNTHESIS PROTEIN"/>
    <property type="match status" value="1"/>
</dbReference>
<keyword evidence="1" id="KW-0472">Membrane</keyword>
<keyword evidence="3" id="KW-1185">Reference proteome</keyword>
<feature type="transmembrane region" description="Helical" evidence="1">
    <location>
        <begin position="21"/>
        <end position="38"/>
    </location>
</feature>
<dbReference type="Pfam" id="PF06055">
    <property type="entry name" value="ExoD"/>
    <property type="match status" value="1"/>
</dbReference>
<dbReference type="Proteomes" id="UP000245533">
    <property type="component" value="Unassembled WGS sequence"/>
</dbReference>
<feature type="transmembrane region" description="Helical" evidence="1">
    <location>
        <begin position="157"/>
        <end position="175"/>
    </location>
</feature>
<feature type="transmembrane region" description="Helical" evidence="1">
    <location>
        <begin position="106"/>
        <end position="126"/>
    </location>
</feature>
<organism evidence="2 3">
    <name type="scientific">Rhodohalobacter mucosus</name>
    <dbReference type="NCBI Taxonomy" id="2079485"/>
    <lineage>
        <taxon>Bacteria</taxon>
        <taxon>Pseudomonadati</taxon>
        <taxon>Balneolota</taxon>
        <taxon>Balneolia</taxon>
        <taxon>Balneolales</taxon>
        <taxon>Balneolaceae</taxon>
        <taxon>Rhodohalobacter</taxon>
    </lineage>
</organism>
<dbReference type="OrthoDB" id="7949130at2"/>
<reference evidence="2 3" key="1">
    <citation type="submission" date="2018-05" db="EMBL/GenBank/DDBJ databases">
        <title>Rhodohalobacter halophilus gen. nov., sp. nov., a moderately halophilic member of the family Balneolaceae.</title>
        <authorList>
            <person name="Liu Z.-W."/>
        </authorList>
    </citation>
    <scope>NUCLEOTIDE SEQUENCE [LARGE SCALE GENOMIC DNA]</scope>
    <source>
        <strain evidence="2 3">8A47</strain>
    </source>
</reference>
<accession>A0A316TSX6</accession>
<protein>
    <submittedName>
        <fullName evidence="2">Exopolysaccharide biosynthesis protein</fullName>
    </submittedName>
</protein>
<evidence type="ECO:0000313" key="2">
    <source>
        <dbReference type="EMBL" id="PWN06731.1"/>
    </source>
</evidence>
<keyword evidence="1" id="KW-0812">Transmembrane</keyword>
<sequence length="176" mass="19402">MTLKKDVVSLDDILDASGRKSFGFFLLLAGIITLAPLVGDIPGVPTLMGAFVIIISFQLLIRRENMWLPAFMRNRTLKQEKILRALKRLKPVMKGIDRILKPRLTFLTKGFMQYVIALICVATAAVMPVMEFIPFSANIAGVILTVFGLALLASDGFLVLFAFALLGTAGWLIFIN</sequence>